<gene>
    <name evidence="2" type="ORF">KTT_51820</name>
</gene>
<dbReference type="AlphaFoldDB" id="A0A402A853"/>
<dbReference type="Gene3D" id="3.30.1330.80">
    <property type="entry name" value="Hypothetical protein, similar to alpha- acetolactate decarboxylase, domain 2"/>
    <property type="match status" value="1"/>
</dbReference>
<evidence type="ECO:0000313" key="3">
    <source>
        <dbReference type="Proteomes" id="UP000287352"/>
    </source>
</evidence>
<dbReference type="SUPFAM" id="SSF117856">
    <property type="entry name" value="AF0104/ALDC/Ptd012-like"/>
    <property type="match status" value="1"/>
</dbReference>
<accession>A0A402A853</accession>
<sequence length="158" mass="17540">MKSAVLTIGRTFSVTFEHGKDFFSELQDFCVQNDVKQGYIPFFIAGMSEVELVGTCEKVEDKNAPIWSKVYLENVEAVGAGTIAFDEEAGLISPHIHVSIGRKTDSARAYMSHLLGAKVLFLTEMVFVEVLAPDFRRIKNASLYNVGLLSFLKDGKIQ</sequence>
<dbReference type="InterPro" id="IPR005175">
    <property type="entry name" value="PPC_dom"/>
</dbReference>
<comment type="caution">
    <text evidence="2">The sequence shown here is derived from an EMBL/GenBank/DDBJ whole genome shotgun (WGS) entry which is preliminary data.</text>
</comment>
<name>A0A402A853_9CHLR</name>
<dbReference type="CDD" id="cd11378">
    <property type="entry name" value="DUF296"/>
    <property type="match status" value="1"/>
</dbReference>
<dbReference type="PROSITE" id="PS51742">
    <property type="entry name" value="PPC"/>
    <property type="match status" value="1"/>
</dbReference>
<keyword evidence="3" id="KW-1185">Reference proteome</keyword>
<dbReference type="OrthoDB" id="9798999at2"/>
<dbReference type="RefSeq" id="WP_126582804.1">
    <property type="nucleotide sequence ID" value="NZ_BIFR01000002.1"/>
</dbReference>
<organism evidence="2 3">
    <name type="scientific">Tengunoibacter tsumagoiensis</name>
    <dbReference type="NCBI Taxonomy" id="2014871"/>
    <lineage>
        <taxon>Bacteria</taxon>
        <taxon>Bacillati</taxon>
        <taxon>Chloroflexota</taxon>
        <taxon>Ktedonobacteria</taxon>
        <taxon>Ktedonobacterales</taxon>
        <taxon>Dictyobacteraceae</taxon>
        <taxon>Tengunoibacter</taxon>
    </lineage>
</organism>
<dbReference type="Proteomes" id="UP000287352">
    <property type="component" value="Unassembled WGS sequence"/>
</dbReference>
<dbReference type="EMBL" id="BIFR01000002">
    <property type="protein sequence ID" value="GCE15323.1"/>
    <property type="molecule type" value="Genomic_DNA"/>
</dbReference>
<evidence type="ECO:0000313" key="2">
    <source>
        <dbReference type="EMBL" id="GCE15323.1"/>
    </source>
</evidence>
<protein>
    <recommendedName>
        <fullName evidence="1">PPC domain-containing protein</fullName>
    </recommendedName>
</protein>
<proteinExistence type="predicted"/>
<evidence type="ECO:0000259" key="1">
    <source>
        <dbReference type="PROSITE" id="PS51742"/>
    </source>
</evidence>
<feature type="domain" description="PPC" evidence="1">
    <location>
        <begin position="6"/>
        <end position="154"/>
    </location>
</feature>
<dbReference type="Pfam" id="PF03479">
    <property type="entry name" value="PCC"/>
    <property type="match status" value="1"/>
</dbReference>
<reference evidence="3" key="1">
    <citation type="submission" date="2018-12" db="EMBL/GenBank/DDBJ databases">
        <title>Tengunoibacter tsumagoiensis gen. nov., sp. nov., Dictyobacter kobayashii sp. nov., D. alpinus sp. nov., and D. joshuensis sp. nov. and description of Dictyobacteraceae fam. nov. within the order Ktedonobacterales isolated from Tengu-no-mugimeshi.</title>
        <authorList>
            <person name="Wang C.M."/>
            <person name="Zheng Y."/>
            <person name="Sakai Y."/>
            <person name="Toyoda A."/>
            <person name="Minakuchi Y."/>
            <person name="Abe K."/>
            <person name="Yokota A."/>
            <person name="Yabe S."/>
        </authorList>
    </citation>
    <scope>NUCLEOTIDE SEQUENCE [LARGE SCALE GENOMIC DNA]</scope>
    <source>
        <strain evidence="3">Uno3</strain>
    </source>
</reference>